<reference evidence="8" key="1">
    <citation type="submission" date="2016-04" db="EMBL/GenBank/DDBJ databases">
        <title>Cephalotus genome sequencing.</title>
        <authorList>
            <person name="Fukushima K."/>
            <person name="Hasebe M."/>
            <person name="Fang X."/>
        </authorList>
    </citation>
    <scope>NUCLEOTIDE SEQUENCE [LARGE SCALE GENOMIC DNA]</scope>
    <source>
        <strain evidence="8">cv. St1</strain>
    </source>
</reference>
<organism evidence="7 8">
    <name type="scientific">Cephalotus follicularis</name>
    <name type="common">Albany pitcher plant</name>
    <dbReference type="NCBI Taxonomy" id="3775"/>
    <lineage>
        <taxon>Eukaryota</taxon>
        <taxon>Viridiplantae</taxon>
        <taxon>Streptophyta</taxon>
        <taxon>Embryophyta</taxon>
        <taxon>Tracheophyta</taxon>
        <taxon>Spermatophyta</taxon>
        <taxon>Magnoliopsida</taxon>
        <taxon>eudicotyledons</taxon>
        <taxon>Gunneridae</taxon>
        <taxon>Pentapetalae</taxon>
        <taxon>rosids</taxon>
        <taxon>fabids</taxon>
        <taxon>Oxalidales</taxon>
        <taxon>Cephalotaceae</taxon>
        <taxon>Cephalotus</taxon>
    </lineage>
</organism>
<dbReference type="EMBL" id="BDDD01002149">
    <property type="protein sequence ID" value="GAV80278.1"/>
    <property type="molecule type" value="Genomic_DNA"/>
</dbReference>
<dbReference type="InterPro" id="IPR003406">
    <property type="entry name" value="Glyco_trans_14"/>
</dbReference>
<keyword evidence="3" id="KW-0808">Transferase</keyword>
<dbReference type="Pfam" id="PF02485">
    <property type="entry name" value="Branch"/>
    <property type="match status" value="1"/>
</dbReference>
<name>A0A1Q3CJI5_CEPFO</name>
<evidence type="ECO:0000256" key="1">
    <source>
        <dbReference type="ARBA" id="ARBA00004606"/>
    </source>
</evidence>
<protein>
    <submittedName>
        <fullName evidence="7">Branch domain-containing protein</fullName>
    </submittedName>
</protein>
<evidence type="ECO:0000256" key="6">
    <source>
        <dbReference type="SAM" id="Phobius"/>
    </source>
</evidence>
<evidence type="ECO:0000256" key="2">
    <source>
        <dbReference type="ARBA" id="ARBA00022676"/>
    </source>
</evidence>
<proteinExistence type="predicted"/>
<dbReference type="PANTHER" id="PTHR31042:SF8">
    <property type="entry name" value="CORE-2_I-BRANCHING BETA-1,6-N-ACETYLGLUCOSAMINYLTRANSFERASE FAMILY PROTEIN"/>
    <property type="match status" value="1"/>
</dbReference>
<dbReference type="Proteomes" id="UP000187406">
    <property type="component" value="Unassembled WGS sequence"/>
</dbReference>
<evidence type="ECO:0000256" key="5">
    <source>
        <dbReference type="ARBA" id="ARBA00023180"/>
    </source>
</evidence>
<sequence length="164" mass="18796">MQSKRLAAFEEGKDPASIRVEMNSSRPLPLKVIQFFLLLLVLGLGFSIISMKYISIFWKNLRNPEAPSTSQPCFEDASSIDSWIRTPSSLWHAMNDTELLWRASFSPRIKEYSFKRVPKIAFMCFTKGPLPLAPLWQKFFDGHKGLYSIYIHSTPSYIASFPPT</sequence>
<evidence type="ECO:0000313" key="7">
    <source>
        <dbReference type="EMBL" id="GAV80278.1"/>
    </source>
</evidence>
<comment type="caution">
    <text evidence="7">The sequence shown here is derived from an EMBL/GenBank/DDBJ whole genome shotgun (WGS) entry which is preliminary data.</text>
</comment>
<comment type="subcellular location">
    <subcellularLocation>
        <location evidence="1">Membrane</location>
        <topology evidence="1">Single-pass type II membrane protein</topology>
    </subcellularLocation>
</comment>
<dbReference type="OrthoDB" id="191334at2759"/>
<evidence type="ECO:0000256" key="3">
    <source>
        <dbReference type="ARBA" id="ARBA00022679"/>
    </source>
</evidence>
<dbReference type="STRING" id="3775.A0A1Q3CJI5"/>
<keyword evidence="4 6" id="KW-0472">Membrane</keyword>
<accession>A0A1Q3CJI5</accession>
<dbReference type="GO" id="GO:0016020">
    <property type="term" value="C:membrane"/>
    <property type="evidence" value="ECO:0007669"/>
    <property type="project" value="UniProtKB-SubCell"/>
</dbReference>
<keyword evidence="6" id="KW-0812">Transmembrane</keyword>
<gene>
    <name evidence="7" type="ORF">CFOL_v3_23739</name>
</gene>
<keyword evidence="2" id="KW-0328">Glycosyltransferase</keyword>
<dbReference type="AlphaFoldDB" id="A0A1Q3CJI5"/>
<keyword evidence="8" id="KW-1185">Reference proteome</keyword>
<feature type="transmembrane region" description="Helical" evidence="6">
    <location>
        <begin position="32"/>
        <end position="54"/>
    </location>
</feature>
<keyword evidence="6" id="KW-1133">Transmembrane helix</keyword>
<dbReference type="GO" id="GO:0016757">
    <property type="term" value="F:glycosyltransferase activity"/>
    <property type="evidence" value="ECO:0007669"/>
    <property type="project" value="UniProtKB-KW"/>
</dbReference>
<dbReference type="PANTHER" id="PTHR31042">
    <property type="entry name" value="CORE-2/I-BRANCHING BETA-1,6-N-ACETYLGLUCOSAMINYLTRANSFERASE FAMILY PROTEIN-RELATED"/>
    <property type="match status" value="1"/>
</dbReference>
<dbReference type="InParanoid" id="A0A1Q3CJI5"/>
<evidence type="ECO:0000313" key="8">
    <source>
        <dbReference type="Proteomes" id="UP000187406"/>
    </source>
</evidence>
<keyword evidence="5" id="KW-0325">Glycoprotein</keyword>
<dbReference type="InterPro" id="IPR044174">
    <property type="entry name" value="BC10-like"/>
</dbReference>
<evidence type="ECO:0000256" key="4">
    <source>
        <dbReference type="ARBA" id="ARBA00023136"/>
    </source>
</evidence>